<sequence length="192" mass="20452">MESPFSSLVFVVLGFAISLCALLVESQSQHLSPPPPSPPPPPPPPSSPPPPPPLSPPPPPPLSPSPPQSPTPPPPESPTPPSPNSPSRPDSSNSPSPLESPGPPPPDRPANQLNSKNDQKRLPPPSHRGPRPTNNRRPHPPPPHPGHKYNSGKKIGLLFVGMAAILQIGVIGFLVFKRRQLLRVKDRYETCS</sequence>
<organism evidence="4 5">
    <name type="scientific">Prunus armeniaca</name>
    <name type="common">Apricot</name>
    <name type="synonym">Armeniaca vulgaris</name>
    <dbReference type="NCBI Taxonomy" id="36596"/>
    <lineage>
        <taxon>Eukaryota</taxon>
        <taxon>Viridiplantae</taxon>
        <taxon>Streptophyta</taxon>
        <taxon>Embryophyta</taxon>
        <taxon>Tracheophyta</taxon>
        <taxon>Spermatophyta</taxon>
        <taxon>Magnoliopsida</taxon>
        <taxon>eudicotyledons</taxon>
        <taxon>Gunneridae</taxon>
        <taxon>Pentapetalae</taxon>
        <taxon>rosids</taxon>
        <taxon>fabids</taxon>
        <taxon>Rosales</taxon>
        <taxon>Rosaceae</taxon>
        <taxon>Amygdaloideae</taxon>
        <taxon>Amygdaleae</taxon>
        <taxon>Prunus</taxon>
    </lineage>
</organism>
<reference evidence="5" key="1">
    <citation type="journal article" date="2020" name="Genome Biol.">
        <title>Gamete binning: chromosome-level and haplotype-resolved genome assembly enabled by high-throughput single-cell sequencing of gamete genomes.</title>
        <authorList>
            <person name="Campoy J.A."/>
            <person name="Sun H."/>
            <person name="Goel M."/>
            <person name="Jiao W.-B."/>
            <person name="Folz-Donahue K."/>
            <person name="Wang N."/>
            <person name="Rubio M."/>
            <person name="Liu C."/>
            <person name="Kukat C."/>
            <person name="Ruiz D."/>
            <person name="Huettel B."/>
            <person name="Schneeberger K."/>
        </authorList>
    </citation>
    <scope>NUCLEOTIDE SEQUENCE [LARGE SCALE GENOMIC DNA]</scope>
    <source>
        <strain evidence="5">cv. Rojo Pasion</strain>
    </source>
</reference>
<keyword evidence="2" id="KW-0812">Transmembrane</keyword>
<feature type="compositionally biased region" description="Basic residues" evidence="1">
    <location>
        <begin position="128"/>
        <end position="149"/>
    </location>
</feature>
<dbReference type="AlphaFoldDB" id="A0A6J5WT33"/>
<feature type="signal peptide" evidence="3">
    <location>
        <begin position="1"/>
        <end position="26"/>
    </location>
</feature>
<feature type="compositionally biased region" description="Low complexity" evidence="1">
    <location>
        <begin position="87"/>
        <end position="97"/>
    </location>
</feature>
<evidence type="ECO:0000313" key="4">
    <source>
        <dbReference type="EMBL" id="CAB4302832.1"/>
    </source>
</evidence>
<feature type="compositionally biased region" description="Pro residues" evidence="1">
    <location>
        <begin position="32"/>
        <end position="86"/>
    </location>
</feature>
<keyword evidence="3" id="KW-0732">Signal</keyword>
<feature type="compositionally biased region" description="Pro residues" evidence="1">
    <location>
        <begin position="98"/>
        <end position="108"/>
    </location>
</feature>
<keyword evidence="2" id="KW-1133">Transmembrane helix</keyword>
<evidence type="ECO:0000256" key="2">
    <source>
        <dbReference type="SAM" id="Phobius"/>
    </source>
</evidence>
<keyword evidence="2" id="KW-0472">Membrane</keyword>
<dbReference type="PANTHER" id="PTHR36721">
    <property type="entry name" value="PROLINE-RICH FAMILY PROTEIN"/>
    <property type="match status" value="1"/>
</dbReference>
<dbReference type="Proteomes" id="UP000507245">
    <property type="component" value="Unassembled WGS sequence"/>
</dbReference>
<protein>
    <submittedName>
        <fullName evidence="4">Uncharacterized protein</fullName>
    </submittedName>
</protein>
<evidence type="ECO:0000313" key="5">
    <source>
        <dbReference type="Proteomes" id="UP000507245"/>
    </source>
</evidence>
<proteinExistence type="predicted"/>
<name>A0A6J5WT33_PRUAR</name>
<evidence type="ECO:0000256" key="1">
    <source>
        <dbReference type="SAM" id="MobiDB-lite"/>
    </source>
</evidence>
<gene>
    <name evidence="4" type="ORF">ORAREDHAP_LOCUS18726</name>
</gene>
<feature type="transmembrane region" description="Helical" evidence="2">
    <location>
        <begin position="155"/>
        <end position="176"/>
    </location>
</feature>
<dbReference type="OrthoDB" id="1740027at2759"/>
<feature type="chain" id="PRO_5026954721" evidence="3">
    <location>
        <begin position="27"/>
        <end position="192"/>
    </location>
</feature>
<evidence type="ECO:0000256" key="3">
    <source>
        <dbReference type="SAM" id="SignalP"/>
    </source>
</evidence>
<keyword evidence="5" id="KW-1185">Reference proteome</keyword>
<accession>A0A6J5WT33</accession>
<feature type="region of interest" description="Disordered" evidence="1">
    <location>
        <begin position="27"/>
        <end position="149"/>
    </location>
</feature>
<dbReference type="PANTHER" id="PTHR36721:SF1">
    <property type="entry name" value="OS04G0446401 PROTEIN"/>
    <property type="match status" value="1"/>
</dbReference>
<dbReference type="PRINTS" id="PR01217">
    <property type="entry name" value="PRICHEXTENSN"/>
</dbReference>
<dbReference type="EMBL" id="CAEKKB010000003">
    <property type="protein sequence ID" value="CAB4302832.1"/>
    <property type="molecule type" value="Genomic_DNA"/>
</dbReference>